<keyword evidence="2" id="KW-1185">Reference proteome</keyword>
<sequence>MKRPKLLPLVLPKILRDEDKINGNLPKEIRGRKFSKKKINSNHNNSILLGYPKHGYSLEKDKENWSLVRQVLRRPPRYESSFSVSPLGKPIPCPVDTFSTFQGQRSNKLILPQIFAEPKRDGKEAFEGFYLDSTERSSQKDVDDLLVIRARQRAEFEKRMKKKKKLKETHKLRTEDIERSLICARLNSQHIRTPETVDQRYRLQLNNYSTEAVLSKQMYKHCYSRRLSSLRAPPTTPNYDEQEPEICFSTPMEVPQVNQFDYSISMADIPNTSP</sequence>
<protein>
    <submittedName>
        <fullName evidence="1">Uncharacterized protein</fullName>
    </submittedName>
</protein>
<proteinExistence type="predicted"/>
<comment type="caution">
    <text evidence="1">The sequence shown here is derived from an EMBL/GenBank/DDBJ whole genome shotgun (WGS) entry which is preliminary data.</text>
</comment>
<dbReference type="EMBL" id="CAJFCJ010000001">
    <property type="protein sequence ID" value="CAD5110717.1"/>
    <property type="molecule type" value="Genomic_DNA"/>
</dbReference>
<accession>A0A7I8V535</accession>
<evidence type="ECO:0000313" key="1">
    <source>
        <dbReference type="EMBL" id="CAD5110717.1"/>
    </source>
</evidence>
<reference evidence="1 2" key="1">
    <citation type="submission" date="2020-08" db="EMBL/GenBank/DDBJ databases">
        <authorList>
            <person name="Hejnol A."/>
        </authorList>
    </citation>
    <scope>NUCLEOTIDE SEQUENCE [LARGE SCALE GENOMIC DNA]</scope>
</reference>
<name>A0A7I8V535_9ANNE</name>
<dbReference type="AlphaFoldDB" id="A0A7I8V535"/>
<dbReference type="Proteomes" id="UP000549394">
    <property type="component" value="Unassembled WGS sequence"/>
</dbReference>
<organism evidence="1 2">
    <name type="scientific">Dimorphilus gyrociliatus</name>
    <dbReference type="NCBI Taxonomy" id="2664684"/>
    <lineage>
        <taxon>Eukaryota</taxon>
        <taxon>Metazoa</taxon>
        <taxon>Spiralia</taxon>
        <taxon>Lophotrochozoa</taxon>
        <taxon>Annelida</taxon>
        <taxon>Polychaeta</taxon>
        <taxon>Polychaeta incertae sedis</taxon>
        <taxon>Dinophilidae</taxon>
        <taxon>Dimorphilus</taxon>
    </lineage>
</organism>
<evidence type="ECO:0000313" key="2">
    <source>
        <dbReference type="Proteomes" id="UP000549394"/>
    </source>
</evidence>
<gene>
    <name evidence="1" type="ORF">DGYR_LOCUS81</name>
</gene>